<evidence type="ECO:0000313" key="3">
    <source>
        <dbReference type="Proteomes" id="UP000006589"/>
    </source>
</evidence>
<dbReference type="InterPro" id="IPR023606">
    <property type="entry name" value="CoA-Trfase_III_dom_1_sf"/>
</dbReference>
<reference evidence="2 3" key="1">
    <citation type="submission" date="2008-03" db="EMBL/GenBank/DDBJ databases">
        <title>Complete sequence of chromosome of Methylobacterium radiotolerans JCM 2831.</title>
        <authorList>
            <consortium name="US DOE Joint Genome Institute"/>
            <person name="Copeland A."/>
            <person name="Lucas S."/>
            <person name="Lapidus A."/>
            <person name="Glavina del Rio T."/>
            <person name="Dalin E."/>
            <person name="Tice H."/>
            <person name="Bruce D."/>
            <person name="Goodwin L."/>
            <person name="Pitluck S."/>
            <person name="Kiss H."/>
            <person name="Brettin T."/>
            <person name="Detter J.C."/>
            <person name="Han C."/>
            <person name="Kuske C.R."/>
            <person name="Schmutz J."/>
            <person name="Larimer F."/>
            <person name="Land M."/>
            <person name="Hauser L."/>
            <person name="Kyrpides N."/>
            <person name="Mikhailova N."/>
            <person name="Marx C.J."/>
            <person name="Richardson P."/>
        </authorList>
    </citation>
    <scope>NUCLEOTIDE SEQUENCE [LARGE SCALE GENOMIC DNA]</scope>
    <source>
        <strain evidence="3">ATCC 27329 / DSM 1819 / JCM 2831 / NBRC 15690 / NCIMB 10815 / 0-1</strain>
    </source>
</reference>
<dbReference type="HOGENOM" id="CLU_033975_2_1_5"/>
<dbReference type="InterPro" id="IPR050483">
    <property type="entry name" value="CoA-transferase_III_domain"/>
</dbReference>
<dbReference type="Pfam" id="PF02515">
    <property type="entry name" value="CoA_transf_3"/>
    <property type="match status" value="1"/>
</dbReference>
<dbReference type="AlphaFoldDB" id="B1M7T9"/>
<sequence length="423" mass="46199">MGDLYVPDHSAETHSAETNKAGPLAGVRVVDLTSVIMGPSATHILADLGADVIKIETPEGDSFRHYRPARGPGMGGNFLHLNRNKRSVRLDLKRAAARAALDRLIATADVFVHSMRPDAILRLGYGYERVRALKPDIVFCGAYGFGADGPYAHKAAYDDLIQAGSGLAALQKTATGRPGYLPTVLCDKIAGQAIACAILAALYERRAGGGGQAVEVPMFETMVEFNFVEHMVGYAFEPPLGPPGFNRVLSPKRKPYRTRDGYACILPYSDRNWRDFFIHTGRLEFVDDPRFAPLAVRVENIEILYALVEEEAPRRTTAEWVAFCDSVSIPCMPVLGLEDLPEDEHLRAVSFFGTAEHPSEGTYRTMRRPVSFSGSRFAIRRHAPRHGEHTAEVLAEAGLDPAEIAALIDAPGETHPAPLEAAR</sequence>
<proteinExistence type="predicted"/>
<gene>
    <name evidence="2" type="ordered locus">Mrad2831_3262</name>
</gene>
<dbReference type="GO" id="GO:0008410">
    <property type="term" value="F:CoA-transferase activity"/>
    <property type="evidence" value="ECO:0007669"/>
    <property type="project" value="TreeGrafter"/>
</dbReference>
<dbReference type="PATRIC" id="fig|426355.14.peg.3331"/>
<dbReference type="STRING" id="426355.Mrad2831_3262"/>
<evidence type="ECO:0000313" key="2">
    <source>
        <dbReference type="EMBL" id="ACB25242.1"/>
    </source>
</evidence>
<keyword evidence="1" id="KW-0808">Transferase</keyword>
<dbReference type="EMBL" id="CP001001">
    <property type="protein sequence ID" value="ACB25242.1"/>
    <property type="molecule type" value="Genomic_DNA"/>
</dbReference>
<dbReference type="KEGG" id="mrd:Mrad2831_3262"/>
<accession>B1M7T9</accession>
<dbReference type="Proteomes" id="UP000006589">
    <property type="component" value="Chromosome"/>
</dbReference>
<dbReference type="SUPFAM" id="SSF89796">
    <property type="entry name" value="CoA-transferase family III (CaiB/BaiF)"/>
    <property type="match status" value="1"/>
</dbReference>
<dbReference type="eggNOG" id="COG1804">
    <property type="taxonomic scope" value="Bacteria"/>
</dbReference>
<dbReference type="OrthoDB" id="9806585at2"/>
<dbReference type="Gene3D" id="3.30.1540.10">
    <property type="entry name" value="formyl-coa transferase, domain 3"/>
    <property type="match status" value="1"/>
</dbReference>
<dbReference type="InterPro" id="IPR003673">
    <property type="entry name" value="CoA-Trfase_fam_III"/>
</dbReference>
<name>B1M7T9_METRJ</name>
<dbReference type="InterPro" id="IPR044855">
    <property type="entry name" value="CoA-Trfase_III_dom3_sf"/>
</dbReference>
<dbReference type="PANTHER" id="PTHR48207:SF4">
    <property type="entry name" value="BLL6097 PROTEIN"/>
    <property type="match status" value="1"/>
</dbReference>
<protein>
    <submittedName>
        <fullName evidence="2">L-carnitine dehydratase/bile acid-inducible protein F</fullName>
    </submittedName>
</protein>
<dbReference type="Gene3D" id="3.40.50.10540">
    <property type="entry name" value="Crotonobetainyl-coa:carnitine coa-transferase, domain 1"/>
    <property type="match status" value="1"/>
</dbReference>
<dbReference type="PANTHER" id="PTHR48207">
    <property type="entry name" value="SUCCINATE--HYDROXYMETHYLGLUTARATE COA-TRANSFERASE"/>
    <property type="match status" value="1"/>
</dbReference>
<evidence type="ECO:0000256" key="1">
    <source>
        <dbReference type="ARBA" id="ARBA00022679"/>
    </source>
</evidence>
<organism evidence="2 3">
    <name type="scientific">Methylobacterium radiotolerans (strain ATCC 27329 / DSM 1819 / JCM 2831 / NBRC 15690 / NCIMB 10815 / 0-1)</name>
    <dbReference type="NCBI Taxonomy" id="426355"/>
    <lineage>
        <taxon>Bacteria</taxon>
        <taxon>Pseudomonadati</taxon>
        <taxon>Pseudomonadota</taxon>
        <taxon>Alphaproteobacteria</taxon>
        <taxon>Hyphomicrobiales</taxon>
        <taxon>Methylobacteriaceae</taxon>
        <taxon>Methylobacterium</taxon>
    </lineage>
</organism>